<keyword evidence="3" id="KW-1185">Reference proteome</keyword>
<dbReference type="PROSITE" id="PS50181">
    <property type="entry name" value="FBOX"/>
    <property type="match status" value="1"/>
</dbReference>
<dbReference type="InterPro" id="IPR036047">
    <property type="entry name" value="F-box-like_dom_sf"/>
</dbReference>
<sequence>MFACSLGERFVLYCRPGDREWTKYDIDFQNDHETLIGAIFGSKGKMYVKASWNGHCVVINTASSAACIEKIIADPETSPSYRPNASYWVESNGGIFLVRFYLHCYQGLGVTNIDIHCLDTSKYAWRRVQSIGGATFFLGANCVAVSSQDAGTQADCIYLLQWCCDGIRLYSVRLDKRTISFNLLPACPVDPQNPSSWTSGWSETYWTIPQSFRQKPTNFSLGAISRMLSRSSVLLEEKEEMVSPWSGLPVDLLDLLVPRLSFTDYLHMRAVCKEWNLIAKPIQHARTYPMLMNIYGTSGGMCSNLFDPLVGKQYIVKDIMLSRDKWQSLHFSKHGWVLSTKSKRRIQAANPFTREVCQLPKMHRQMFSGISFSSVPSSPDSIVFAINQQPWLGSVEVMLWRAGDKRWSREEFPCDTKFCMTYNNPVFFESEFYCLGVHGNLGVFNPADMTWRILDKPEAIRADAHDYGDRFCYLVEFEGDLIAVFRPYDAEPIEIYRLDRSEMSWIRVLRLDDAVLFLDNWGATIRSAVEYGSCNRIYLPAMRYNEVEECREGVFYDLEDGNYKPGFYGLTEPMNSIWVEPNFNPHM</sequence>
<comment type="caution">
    <text evidence="2">The sequence shown here is derived from an EMBL/GenBank/DDBJ whole genome shotgun (WGS) entry which is preliminary data.</text>
</comment>
<dbReference type="OrthoDB" id="685954at2759"/>
<dbReference type="PANTHER" id="PTHR33127:SF97">
    <property type="entry name" value="OS08G0448300 PROTEIN"/>
    <property type="match status" value="1"/>
</dbReference>
<protein>
    <recommendedName>
        <fullName evidence="1">F-box domain-containing protein</fullName>
    </recommendedName>
</protein>
<name>A0A5J9VMX0_9POAL</name>
<dbReference type="InterPro" id="IPR011043">
    <property type="entry name" value="Gal_Oxase/kelch_b-propeller"/>
</dbReference>
<dbReference type="PANTHER" id="PTHR33127">
    <property type="entry name" value="TRANSMEMBRANE PROTEIN"/>
    <property type="match status" value="1"/>
</dbReference>
<dbReference type="Proteomes" id="UP000324897">
    <property type="component" value="Chromosome 4"/>
</dbReference>
<evidence type="ECO:0000259" key="1">
    <source>
        <dbReference type="PROSITE" id="PS50181"/>
    </source>
</evidence>
<organism evidence="2 3">
    <name type="scientific">Eragrostis curvula</name>
    <name type="common">weeping love grass</name>
    <dbReference type="NCBI Taxonomy" id="38414"/>
    <lineage>
        <taxon>Eukaryota</taxon>
        <taxon>Viridiplantae</taxon>
        <taxon>Streptophyta</taxon>
        <taxon>Embryophyta</taxon>
        <taxon>Tracheophyta</taxon>
        <taxon>Spermatophyta</taxon>
        <taxon>Magnoliopsida</taxon>
        <taxon>Liliopsida</taxon>
        <taxon>Poales</taxon>
        <taxon>Poaceae</taxon>
        <taxon>PACMAD clade</taxon>
        <taxon>Chloridoideae</taxon>
        <taxon>Eragrostideae</taxon>
        <taxon>Eragrostidinae</taxon>
        <taxon>Eragrostis</taxon>
    </lineage>
</organism>
<evidence type="ECO:0000313" key="2">
    <source>
        <dbReference type="EMBL" id="TVU37138.1"/>
    </source>
</evidence>
<dbReference type="SUPFAM" id="SSF81383">
    <property type="entry name" value="F-box domain"/>
    <property type="match status" value="1"/>
</dbReference>
<reference evidence="2 3" key="1">
    <citation type="journal article" date="2019" name="Sci. Rep.">
        <title>A high-quality genome of Eragrostis curvula grass provides insights into Poaceae evolution and supports new strategies to enhance forage quality.</title>
        <authorList>
            <person name="Carballo J."/>
            <person name="Santos B.A.C.M."/>
            <person name="Zappacosta D."/>
            <person name="Garbus I."/>
            <person name="Selva J.P."/>
            <person name="Gallo C.A."/>
            <person name="Diaz A."/>
            <person name="Albertini E."/>
            <person name="Caccamo M."/>
            <person name="Echenique V."/>
        </authorList>
    </citation>
    <scope>NUCLEOTIDE SEQUENCE [LARGE SCALE GENOMIC DNA]</scope>
    <source>
        <strain evidence="3">cv. Victoria</strain>
        <tissue evidence="2">Leaf</tissue>
    </source>
</reference>
<dbReference type="Pfam" id="PF03478">
    <property type="entry name" value="Beta-prop_KIB1-4"/>
    <property type="match status" value="2"/>
</dbReference>
<proteinExistence type="predicted"/>
<feature type="non-terminal residue" evidence="2">
    <location>
        <position position="1"/>
    </location>
</feature>
<dbReference type="SUPFAM" id="SSF50965">
    <property type="entry name" value="Galactose oxidase, central domain"/>
    <property type="match status" value="1"/>
</dbReference>
<dbReference type="EMBL" id="RWGY01000007">
    <property type="protein sequence ID" value="TVU37138.1"/>
    <property type="molecule type" value="Genomic_DNA"/>
</dbReference>
<dbReference type="AlphaFoldDB" id="A0A5J9VMX0"/>
<gene>
    <name evidence="2" type="ORF">EJB05_10436</name>
</gene>
<feature type="domain" description="F-box" evidence="1">
    <location>
        <begin position="242"/>
        <end position="291"/>
    </location>
</feature>
<accession>A0A5J9VMX0</accession>
<dbReference type="InterPro" id="IPR001810">
    <property type="entry name" value="F-box_dom"/>
</dbReference>
<dbReference type="InterPro" id="IPR005174">
    <property type="entry name" value="KIB1-4_b-propeller"/>
</dbReference>
<dbReference type="Gramene" id="TVU37138">
    <property type="protein sequence ID" value="TVU37138"/>
    <property type="gene ID" value="EJB05_10436"/>
</dbReference>
<evidence type="ECO:0000313" key="3">
    <source>
        <dbReference type="Proteomes" id="UP000324897"/>
    </source>
</evidence>